<dbReference type="InterPro" id="IPR052509">
    <property type="entry name" value="Metal_resp_DNA-bind_regulator"/>
</dbReference>
<evidence type="ECO:0000313" key="2">
    <source>
        <dbReference type="EMBL" id="TDQ55511.1"/>
    </source>
</evidence>
<dbReference type="Proteomes" id="UP000295281">
    <property type="component" value="Unassembled WGS sequence"/>
</dbReference>
<organism evidence="2 3">
    <name type="scientific">Actinorugispora endophytica</name>
    <dbReference type="NCBI Taxonomy" id="1605990"/>
    <lineage>
        <taxon>Bacteria</taxon>
        <taxon>Bacillati</taxon>
        <taxon>Actinomycetota</taxon>
        <taxon>Actinomycetes</taxon>
        <taxon>Streptosporangiales</taxon>
        <taxon>Nocardiopsidaceae</taxon>
        <taxon>Actinorugispora</taxon>
    </lineage>
</organism>
<dbReference type="OrthoDB" id="2374094at2"/>
<dbReference type="RefSeq" id="WP_133740012.1">
    <property type="nucleotide sequence ID" value="NZ_SNYN01000001.1"/>
</dbReference>
<gene>
    <name evidence="2" type="ORF">EV190_101842</name>
</gene>
<dbReference type="AlphaFoldDB" id="A0A4R6V588"/>
<dbReference type="Pfam" id="PF03551">
    <property type="entry name" value="PadR"/>
    <property type="match status" value="1"/>
</dbReference>
<sequence>MSARRTRVLELAVLGLLYEAPLHGYELRKRLTFQLGAFRAFSYGSLYPCLKEMLRQGHVSQTPQAEGSARGGRRSRIVYRLTDTGHEHLHGLLTEVAPATSDDECFGVHFALFGHTGPDVRLRILHGRRDRLHTRLADLRARLAHAPGPADDYTFELYRHDAESVEREIHWLDGLIAREQRDARSRPGPAPPRPGPPV</sequence>
<reference evidence="2 3" key="1">
    <citation type="submission" date="2019-03" db="EMBL/GenBank/DDBJ databases">
        <title>Genomic Encyclopedia of Type Strains, Phase IV (KMG-IV): sequencing the most valuable type-strain genomes for metagenomic binning, comparative biology and taxonomic classification.</title>
        <authorList>
            <person name="Goeker M."/>
        </authorList>
    </citation>
    <scope>NUCLEOTIDE SEQUENCE [LARGE SCALE GENOMIC DNA]</scope>
    <source>
        <strain evidence="2 3">DSM 46770</strain>
    </source>
</reference>
<dbReference type="Gene3D" id="1.10.10.10">
    <property type="entry name" value="Winged helix-like DNA-binding domain superfamily/Winged helix DNA-binding domain"/>
    <property type="match status" value="1"/>
</dbReference>
<dbReference type="InterPro" id="IPR005149">
    <property type="entry name" value="Tscrpt_reg_PadR_N"/>
</dbReference>
<evidence type="ECO:0000259" key="1">
    <source>
        <dbReference type="Pfam" id="PF03551"/>
    </source>
</evidence>
<accession>A0A4R6V588</accession>
<protein>
    <submittedName>
        <fullName evidence="2">PadR family transcriptional regulator</fullName>
    </submittedName>
</protein>
<feature type="domain" description="Transcription regulator PadR N-terminal" evidence="1">
    <location>
        <begin position="13"/>
        <end position="90"/>
    </location>
</feature>
<comment type="caution">
    <text evidence="2">The sequence shown here is derived from an EMBL/GenBank/DDBJ whole genome shotgun (WGS) entry which is preliminary data.</text>
</comment>
<dbReference type="EMBL" id="SNYN01000001">
    <property type="protein sequence ID" value="TDQ55511.1"/>
    <property type="molecule type" value="Genomic_DNA"/>
</dbReference>
<dbReference type="PANTHER" id="PTHR33169:SF26">
    <property type="entry name" value="CONSERVED PROTEIN"/>
    <property type="match status" value="1"/>
</dbReference>
<dbReference type="SUPFAM" id="SSF46785">
    <property type="entry name" value="Winged helix' DNA-binding domain"/>
    <property type="match status" value="1"/>
</dbReference>
<proteinExistence type="predicted"/>
<name>A0A4R6V588_9ACTN</name>
<evidence type="ECO:0000313" key="3">
    <source>
        <dbReference type="Proteomes" id="UP000295281"/>
    </source>
</evidence>
<dbReference type="PANTHER" id="PTHR33169">
    <property type="entry name" value="PADR-FAMILY TRANSCRIPTIONAL REGULATOR"/>
    <property type="match status" value="1"/>
</dbReference>
<dbReference type="InterPro" id="IPR036390">
    <property type="entry name" value="WH_DNA-bd_sf"/>
</dbReference>
<keyword evidence="3" id="KW-1185">Reference proteome</keyword>
<dbReference type="InterPro" id="IPR036388">
    <property type="entry name" value="WH-like_DNA-bd_sf"/>
</dbReference>